<dbReference type="EMBL" id="VXPY01000013">
    <property type="protein sequence ID" value="MYD89121.1"/>
    <property type="molecule type" value="Genomic_DNA"/>
</dbReference>
<reference evidence="1" key="1">
    <citation type="submission" date="2019-09" db="EMBL/GenBank/DDBJ databases">
        <title>Characterisation of the sponge microbiome using genome-centric metagenomics.</title>
        <authorList>
            <person name="Engelberts J.P."/>
            <person name="Robbins S.J."/>
            <person name="De Goeij J.M."/>
            <person name="Aranda M."/>
            <person name="Bell S.C."/>
            <person name="Webster N.S."/>
        </authorList>
    </citation>
    <scope>NUCLEOTIDE SEQUENCE</scope>
    <source>
        <strain evidence="1">SB0662_bin_9</strain>
    </source>
</reference>
<dbReference type="SUPFAM" id="SSF55144">
    <property type="entry name" value="LigT-like"/>
    <property type="match status" value="1"/>
</dbReference>
<comment type="caution">
    <text evidence="1">The sequence shown here is derived from an EMBL/GenBank/DDBJ whole genome shotgun (WGS) entry which is preliminary data.</text>
</comment>
<dbReference type="InterPro" id="IPR009097">
    <property type="entry name" value="Cyclic_Pdiesterase"/>
</dbReference>
<evidence type="ECO:0000313" key="1">
    <source>
        <dbReference type="EMBL" id="MYD89121.1"/>
    </source>
</evidence>
<dbReference type="Gene3D" id="3.90.1140.10">
    <property type="entry name" value="Cyclic phosphodiesterase"/>
    <property type="match status" value="1"/>
</dbReference>
<protein>
    <submittedName>
        <fullName evidence="1">2'-5' RNA ligase family protein</fullName>
    </submittedName>
</protein>
<dbReference type="PANTHER" id="PTHR36039">
    <property type="match status" value="1"/>
</dbReference>
<gene>
    <name evidence="1" type="ORF">F4Y08_02110</name>
</gene>
<name>A0A6B1DPS4_9CHLR</name>
<organism evidence="1">
    <name type="scientific">Caldilineaceae bacterium SB0662_bin_9</name>
    <dbReference type="NCBI Taxonomy" id="2605258"/>
    <lineage>
        <taxon>Bacteria</taxon>
        <taxon>Bacillati</taxon>
        <taxon>Chloroflexota</taxon>
        <taxon>Caldilineae</taxon>
        <taxon>Caldilineales</taxon>
        <taxon>Caldilineaceae</taxon>
    </lineage>
</organism>
<dbReference type="AlphaFoldDB" id="A0A6B1DPS4"/>
<dbReference type="PANTHER" id="PTHR36039:SF2">
    <property type="entry name" value="RNA LIGASE_CYCLIC NUCLEOTIDE PHOSPHODIESTERASE FAMILY PROTEIN"/>
    <property type="match status" value="1"/>
</dbReference>
<accession>A0A6B1DPS4</accession>
<proteinExistence type="predicted"/>
<sequence>MGYAIELYFDPDSDLAVRRIWSGIADAFGLSTMLTNGGRPHVSLAVYSDDFDHRSFLQELPAFSKSLAPLKVQLGSVGTFPTEEGVIFLAPVVTSELLAVHERFHTVFSRYGGCASAHYLPGNWVPHATVATDLTGAEIGQVGKHCWEQFRPIRGWFQEIGLVEFRPVRELATFKLGST</sequence>
<dbReference type="Pfam" id="PF13563">
    <property type="entry name" value="2_5_RNA_ligase2"/>
    <property type="match status" value="1"/>
</dbReference>
<dbReference type="GO" id="GO:0016874">
    <property type="term" value="F:ligase activity"/>
    <property type="evidence" value="ECO:0007669"/>
    <property type="project" value="UniProtKB-KW"/>
</dbReference>
<keyword evidence="1" id="KW-0436">Ligase</keyword>